<evidence type="ECO:0000313" key="2">
    <source>
        <dbReference type="Proteomes" id="UP001519308"/>
    </source>
</evidence>
<gene>
    <name evidence="1" type="ORF">J2Z44_000497</name>
</gene>
<dbReference type="NCBIfam" id="TIGR01175">
    <property type="entry name" value="pilM"/>
    <property type="match status" value="1"/>
</dbReference>
<dbReference type="CDD" id="cd24049">
    <property type="entry name" value="ASKHA_NBD_PilM"/>
    <property type="match status" value="1"/>
</dbReference>
<sequence length="388" mass="44221">MKVAKLANLKDLLNTDIKTLVKNKTNNNKKTSYFSKKNTVKKLVSLDIGSHSIKVVAGERAKDKIIVHKAFSFPIPEGFVVDGKILNHLEITRLIKEKLALNNVKISAAVCTTNSTSIINRDIVVPIAEESEMGAVINFSIQQYLHINMNDYTIQYDILGEVENEGVQKYKALVITYPNAMSKEYFNLIKECDLEPYALDVAFNSVKKLYNNTQYLNDNFLSKEATTAFVDMGCNTINVHIYKNGYLEFTRVIKSGGSDLDGRISRKYGITFKEAEERKIKYSHLDSYGESEEVHEFNEFLKEELQQWVVEIQRIVQFYKNKNVGNKIDNMYIFGGSSNIKGMDRFLREQLSISVETINTIENIVVQDGKVFEDINIYLNALGALIRL</sequence>
<dbReference type="Pfam" id="PF11104">
    <property type="entry name" value="PilM_2"/>
    <property type="match status" value="1"/>
</dbReference>
<dbReference type="SUPFAM" id="SSF53067">
    <property type="entry name" value="Actin-like ATPase domain"/>
    <property type="match status" value="2"/>
</dbReference>
<dbReference type="PIRSF" id="PIRSF019169">
    <property type="entry name" value="PilM"/>
    <property type="match status" value="1"/>
</dbReference>
<dbReference type="Proteomes" id="UP001519308">
    <property type="component" value="Unassembled WGS sequence"/>
</dbReference>
<dbReference type="Gene3D" id="3.30.420.40">
    <property type="match status" value="2"/>
</dbReference>
<dbReference type="EMBL" id="JAGGLL010000003">
    <property type="protein sequence ID" value="MBP2020713.1"/>
    <property type="molecule type" value="Genomic_DNA"/>
</dbReference>
<accession>A0ABS4JYU7</accession>
<dbReference type="InterPro" id="IPR043129">
    <property type="entry name" value="ATPase_NBD"/>
</dbReference>
<dbReference type="PANTHER" id="PTHR32432:SF3">
    <property type="entry name" value="ETHANOLAMINE UTILIZATION PROTEIN EUTJ"/>
    <property type="match status" value="1"/>
</dbReference>
<keyword evidence="2" id="KW-1185">Reference proteome</keyword>
<protein>
    <submittedName>
        <fullName evidence="1">Type IV pilus assembly protein PilM</fullName>
    </submittedName>
</protein>
<name>A0ABS4JYU7_9CLOT</name>
<organism evidence="1 2">
    <name type="scientific">Clostridium punense</name>
    <dbReference type="NCBI Taxonomy" id="1054297"/>
    <lineage>
        <taxon>Bacteria</taxon>
        <taxon>Bacillati</taxon>
        <taxon>Bacillota</taxon>
        <taxon>Clostridia</taxon>
        <taxon>Eubacteriales</taxon>
        <taxon>Clostridiaceae</taxon>
        <taxon>Clostridium</taxon>
    </lineage>
</organism>
<comment type="caution">
    <text evidence="1">The sequence shown here is derived from an EMBL/GenBank/DDBJ whole genome shotgun (WGS) entry which is preliminary data.</text>
</comment>
<reference evidence="1 2" key="1">
    <citation type="submission" date="2021-03" db="EMBL/GenBank/DDBJ databases">
        <title>Genomic Encyclopedia of Type Strains, Phase IV (KMG-IV): sequencing the most valuable type-strain genomes for metagenomic binning, comparative biology and taxonomic classification.</title>
        <authorList>
            <person name="Goeker M."/>
        </authorList>
    </citation>
    <scope>NUCLEOTIDE SEQUENCE [LARGE SCALE GENOMIC DNA]</scope>
    <source>
        <strain evidence="1 2">DSM 28650</strain>
    </source>
</reference>
<evidence type="ECO:0000313" key="1">
    <source>
        <dbReference type="EMBL" id="MBP2020713.1"/>
    </source>
</evidence>
<dbReference type="RefSeq" id="WP_021284005.1">
    <property type="nucleotide sequence ID" value="NZ_JAGGLL010000003.1"/>
</dbReference>
<dbReference type="PANTHER" id="PTHR32432">
    <property type="entry name" value="CELL DIVISION PROTEIN FTSA-RELATED"/>
    <property type="match status" value="1"/>
</dbReference>
<dbReference type="InterPro" id="IPR005883">
    <property type="entry name" value="PilM"/>
</dbReference>
<dbReference type="Gene3D" id="3.30.1490.300">
    <property type="match status" value="1"/>
</dbReference>
<proteinExistence type="predicted"/>
<dbReference type="InterPro" id="IPR050696">
    <property type="entry name" value="FtsA/MreB"/>
</dbReference>